<dbReference type="AlphaFoldDB" id="A0A3N4GHB5"/>
<accession>A0A3N4GHB5</accession>
<name>A0A3N4GHB5_9ACTN</name>
<keyword evidence="2" id="KW-1185">Reference proteome</keyword>
<dbReference type="RefSeq" id="WP_123928641.1">
    <property type="nucleotide sequence ID" value="NZ_JBPSDP010000005.1"/>
</dbReference>
<dbReference type="Proteomes" id="UP000267536">
    <property type="component" value="Unassembled WGS sequence"/>
</dbReference>
<evidence type="ECO:0000313" key="1">
    <source>
        <dbReference type="EMBL" id="RPA62239.1"/>
    </source>
</evidence>
<organism evidence="1 2">
    <name type="scientific">Gordonia oryzae</name>
    <dbReference type="NCBI Taxonomy" id="2487349"/>
    <lineage>
        <taxon>Bacteria</taxon>
        <taxon>Bacillati</taxon>
        <taxon>Actinomycetota</taxon>
        <taxon>Actinomycetes</taxon>
        <taxon>Mycobacteriales</taxon>
        <taxon>Gordoniaceae</taxon>
        <taxon>Gordonia</taxon>
    </lineage>
</organism>
<dbReference type="OrthoDB" id="9885573at2"/>
<sequence length="132" mass="14851">MSDRAHSPLPPEYVAVLRDLAREPERTEEIRSMLAGLDGVTGVEAGLIDAVLPLPSTWRPDDHALFCRDRRVRDAELRRRIDAALDGWIESGGWSWRSGGVDAEDHRRIAELTRREFEAEMADHRRGHGTGG</sequence>
<evidence type="ECO:0000313" key="2">
    <source>
        <dbReference type="Proteomes" id="UP000267536"/>
    </source>
</evidence>
<reference evidence="1 2" key="1">
    <citation type="submission" date="2018-11" db="EMBL/GenBank/DDBJ databases">
        <title>Draft genome sequence of Gordonia sp. RS15-1S isolated from rice stems.</title>
        <authorList>
            <person name="Muangham S."/>
        </authorList>
    </citation>
    <scope>NUCLEOTIDE SEQUENCE [LARGE SCALE GENOMIC DNA]</scope>
    <source>
        <strain evidence="1 2">RS15-1S</strain>
    </source>
</reference>
<protein>
    <submittedName>
        <fullName evidence="1">Uncharacterized protein</fullName>
    </submittedName>
</protein>
<dbReference type="EMBL" id="RKMH01000006">
    <property type="protein sequence ID" value="RPA62239.1"/>
    <property type="molecule type" value="Genomic_DNA"/>
</dbReference>
<gene>
    <name evidence="1" type="ORF">EF294_09500</name>
</gene>
<comment type="caution">
    <text evidence="1">The sequence shown here is derived from an EMBL/GenBank/DDBJ whole genome shotgun (WGS) entry which is preliminary data.</text>
</comment>
<proteinExistence type="predicted"/>